<dbReference type="PANTHER" id="PTHR33446">
    <property type="entry name" value="PROTEIN TONB-RELATED"/>
    <property type="match status" value="1"/>
</dbReference>
<keyword evidence="1" id="KW-0472">Membrane</keyword>
<proteinExistence type="predicted"/>
<keyword evidence="1" id="KW-1133">Transmembrane helix</keyword>
<organism evidence="3 4">
    <name type="scientific">Flavobacterium qiangtangense</name>
    <dbReference type="NCBI Taxonomy" id="1442595"/>
    <lineage>
        <taxon>Bacteria</taxon>
        <taxon>Pseudomonadati</taxon>
        <taxon>Bacteroidota</taxon>
        <taxon>Flavobacteriia</taxon>
        <taxon>Flavobacteriales</taxon>
        <taxon>Flavobacteriaceae</taxon>
        <taxon>Flavobacterium</taxon>
    </lineage>
</organism>
<name>A0ABW1PSR2_9FLAO</name>
<dbReference type="PROSITE" id="PS52015">
    <property type="entry name" value="TONB_CTD"/>
    <property type="match status" value="1"/>
</dbReference>
<dbReference type="InterPro" id="IPR037682">
    <property type="entry name" value="TonB_C"/>
</dbReference>
<sequence length="274" mass="30134">MSSSKLDLFEQSWIDNVFEGRNKSYGAYELRTNSGKRTLRALLIGGVIFVLMVLTPVISKLISDNMGSEEEVLDEQVVMANLTAPVEPPKEEIIVEPVVQKQTQSNVDIQKYVPPVIVDKQVVKEEVAVVTELKKTGSETVKAKEGGEVVLDNTASEVKVDAEVIEDDPSKIYTSVQVLPEFPGGLAGFGKYVQKNYRVPEVDNDISGNVLVSFVVERDGSLTDIKVVRDLGYGTGKEAIRMLKSAPKWKPGIQNGKAVRVAYNLPIRLVIKSQ</sequence>
<evidence type="ECO:0000256" key="1">
    <source>
        <dbReference type="SAM" id="Phobius"/>
    </source>
</evidence>
<evidence type="ECO:0000313" key="4">
    <source>
        <dbReference type="Proteomes" id="UP001596287"/>
    </source>
</evidence>
<keyword evidence="4" id="KW-1185">Reference proteome</keyword>
<dbReference type="RefSeq" id="WP_379793275.1">
    <property type="nucleotide sequence ID" value="NZ_JBHSQB010000020.1"/>
</dbReference>
<dbReference type="Gene3D" id="3.30.1150.10">
    <property type="match status" value="1"/>
</dbReference>
<dbReference type="EMBL" id="JBHSQB010000020">
    <property type="protein sequence ID" value="MFC6098269.1"/>
    <property type="molecule type" value="Genomic_DNA"/>
</dbReference>
<dbReference type="SUPFAM" id="SSF74653">
    <property type="entry name" value="TolA/TonB C-terminal domain"/>
    <property type="match status" value="1"/>
</dbReference>
<dbReference type="Pfam" id="PF03544">
    <property type="entry name" value="TonB_C"/>
    <property type="match status" value="1"/>
</dbReference>
<evidence type="ECO:0000259" key="2">
    <source>
        <dbReference type="PROSITE" id="PS52015"/>
    </source>
</evidence>
<evidence type="ECO:0000313" key="3">
    <source>
        <dbReference type="EMBL" id="MFC6098269.1"/>
    </source>
</evidence>
<gene>
    <name evidence="3" type="ORF">ACFPVY_16580</name>
</gene>
<accession>A0ABW1PSR2</accession>
<feature type="transmembrane region" description="Helical" evidence="1">
    <location>
        <begin position="39"/>
        <end position="58"/>
    </location>
</feature>
<reference evidence="4" key="1">
    <citation type="journal article" date="2019" name="Int. J. Syst. Evol. Microbiol.">
        <title>The Global Catalogue of Microorganisms (GCM) 10K type strain sequencing project: providing services to taxonomists for standard genome sequencing and annotation.</title>
        <authorList>
            <consortium name="The Broad Institute Genomics Platform"/>
            <consortium name="The Broad Institute Genome Sequencing Center for Infectious Disease"/>
            <person name="Wu L."/>
            <person name="Ma J."/>
        </authorList>
    </citation>
    <scope>NUCLEOTIDE SEQUENCE [LARGE SCALE GENOMIC DNA]</scope>
    <source>
        <strain evidence="4">CCUG 49679</strain>
    </source>
</reference>
<comment type="caution">
    <text evidence="3">The sequence shown here is derived from an EMBL/GenBank/DDBJ whole genome shotgun (WGS) entry which is preliminary data.</text>
</comment>
<dbReference type="PANTHER" id="PTHR33446:SF2">
    <property type="entry name" value="PROTEIN TONB"/>
    <property type="match status" value="1"/>
</dbReference>
<dbReference type="Proteomes" id="UP001596287">
    <property type="component" value="Unassembled WGS sequence"/>
</dbReference>
<feature type="domain" description="TonB C-terminal" evidence="2">
    <location>
        <begin position="182"/>
        <end position="274"/>
    </location>
</feature>
<keyword evidence="1" id="KW-0812">Transmembrane</keyword>
<protein>
    <submittedName>
        <fullName evidence="3">Energy transducer TonB</fullName>
    </submittedName>
</protein>
<dbReference type="InterPro" id="IPR051045">
    <property type="entry name" value="TonB-dependent_transducer"/>
</dbReference>